<proteinExistence type="predicted"/>
<organism evidence="1">
    <name type="scientific">marine metagenome</name>
    <dbReference type="NCBI Taxonomy" id="408172"/>
    <lineage>
        <taxon>unclassified sequences</taxon>
        <taxon>metagenomes</taxon>
        <taxon>ecological metagenomes</taxon>
    </lineage>
</organism>
<evidence type="ECO:0000313" key="1">
    <source>
        <dbReference type="EMBL" id="SVC08432.1"/>
    </source>
</evidence>
<gene>
    <name evidence="1" type="ORF">METZ01_LOCUS261286</name>
</gene>
<dbReference type="Gene3D" id="3.40.50.300">
    <property type="entry name" value="P-loop containing nucleotide triphosphate hydrolases"/>
    <property type="match status" value="1"/>
</dbReference>
<name>A0A382JAP4_9ZZZZ</name>
<feature type="non-terminal residue" evidence="1">
    <location>
        <position position="65"/>
    </location>
</feature>
<dbReference type="InterPro" id="IPR027417">
    <property type="entry name" value="P-loop_NTPase"/>
</dbReference>
<protein>
    <submittedName>
        <fullName evidence="1">Uncharacterized protein</fullName>
    </submittedName>
</protein>
<sequence>MAWADFPAMTDATDILRRSMERGRLGHAYILNGVDLGALEAFGLNLAKVLNCMEPPLEGHDCCDE</sequence>
<accession>A0A382JAP4</accession>
<dbReference type="EMBL" id="UINC01072646">
    <property type="protein sequence ID" value="SVC08432.1"/>
    <property type="molecule type" value="Genomic_DNA"/>
</dbReference>
<dbReference type="AlphaFoldDB" id="A0A382JAP4"/>
<reference evidence="1" key="1">
    <citation type="submission" date="2018-05" db="EMBL/GenBank/DDBJ databases">
        <authorList>
            <person name="Lanie J.A."/>
            <person name="Ng W.-L."/>
            <person name="Kazmierczak K.M."/>
            <person name="Andrzejewski T.M."/>
            <person name="Davidsen T.M."/>
            <person name="Wayne K.J."/>
            <person name="Tettelin H."/>
            <person name="Glass J.I."/>
            <person name="Rusch D."/>
            <person name="Podicherti R."/>
            <person name="Tsui H.-C.T."/>
            <person name="Winkler M.E."/>
        </authorList>
    </citation>
    <scope>NUCLEOTIDE SEQUENCE</scope>
</reference>